<dbReference type="Proteomes" id="UP000679848">
    <property type="component" value="Chromosome"/>
</dbReference>
<dbReference type="RefSeq" id="WP_187028133.1">
    <property type="nucleotide sequence ID" value="NZ_AP023420.1"/>
</dbReference>
<proteinExistence type="predicted"/>
<evidence type="ECO:0000313" key="2">
    <source>
        <dbReference type="Proteomes" id="UP000679848"/>
    </source>
</evidence>
<dbReference type="EMBL" id="AP023420">
    <property type="protein sequence ID" value="BCK83669.1"/>
    <property type="molecule type" value="Genomic_DNA"/>
</dbReference>
<organism evidence="1 2">
    <name type="scientific">Pusillibacter faecalis</name>
    <dbReference type="NCBI Taxonomy" id="2714358"/>
    <lineage>
        <taxon>Bacteria</taxon>
        <taxon>Bacillati</taxon>
        <taxon>Bacillota</taxon>
        <taxon>Clostridia</taxon>
        <taxon>Eubacteriales</taxon>
        <taxon>Oscillospiraceae</taxon>
        <taxon>Pusillibacter</taxon>
    </lineage>
</organism>
<accession>A0A810Q5T9</accession>
<name>A0A810Q5T9_9FIRM</name>
<dbReference type="SUPFAM" id="SSF52540">
    <property type="entry name" value="P-loop containing nucleoside triphosphate hydrolases"/>
    <property type="match status" value="1"/>
</dbReference>
<evidence type="ECO:0000313" key="1">
    <source>
        <dbReference type="EMBL" id="BCK83669.1"/>
    </source>
</evidence>
<sequence length="355" mass="39466">MARITNFFAGANSGEGFQNLFHEMVDLEATYDVMILKGGPGVGKNTFMREIGRTMEQAGTPVEYLWCSGDPDSLDGVVLPEVRCAVVDGTSPHVMEPVYPAAVDRYVDLGRFYDLSAAKADAEEVKTHTHAYQAAYVRAYHSLKAARQVELDAVAAVRRTFDQERAERRARGIIQRELREHGGQEGKTTRRFLGSVTHKGYVWCFDSVDALCPRVYEFADGWELGGGTMELLHQAAVSRGWDTIACVAPEEPTRLEHLLVPGLGLAFVTSRPGMDYGKKPYRRIRLDAMTHPESKARLRFQTRMAALLRSEAVAALRDAKANHDRLEAVYNPYVDFDGVRALAALEAGRILSWLG</sequence>
<dbReference type="KEGG" id="pfaa:MM59RIKEN_09880"/>
<keyword evidence="2" id="KW-1185">Reference proteome</keyword>
<reference evidence="1" key="1">
    <citation type="submission" date="2020-09" db="EMBL/GenBank/DDBJ databases">
        <title>New species isolated from human feces.</title>
        <authorList>
            <person name="Kitahara M."/>
            <person name="Shigeno Y."/>
            <person name="Shime M."/>
            <person name="Matsumoto Y."/>
            <person name="Nakamura S."/>
            <person name="Motooka D."/>
            <person name="Fukuoka S."/>
            <person name="Nishikawa H."/>
            <person name="Benno Y."/>
        </authorList>
    </citation>
    <scope>NUCLEOTIDE SEQUENCE</scope>
    <source>
        <strain evidence="1">MM59</strain>
    </source>
</reference>
<dbReference type="AlphaFoldDB" id="A0A810Q5T9"/>
<dbReference type="InterPro" id="IPR027417">
    <property type="entry name" value="P-loop_NTPase"/>
</dbReference>
<protein>
    <submittedName>
        <fullName evidence="1">Uncharacterized protein</fullName>
    </submittedName>
</protein>
<gene>
    <name evidence="1" type="ORF">MM59RIKEN_09880</name>
</gene>